<dbReference type="SUPFAM" id="SSF52418">
    <property type="entry name" value="Nucleoside phosphorylase/phosphoribosyltransferase catalytic domain"/>
    <property type="match status" value="1"/>
</dbReference>
<dbReference type="Gene3D" id="3.40.1030.10">
    <property type="entry name" value="Nucleoside phosphorylase/phosphoribosyltransferase catalytic domain"/>
    <property type="match status" value="1"/>
</dbReference>
<organism evidence="8 9">
    <name type="scientific">Rarispira pelagica</name>
    <dbReference type="NCBI Taxonomy" id="3141764"/>
    <lineage>
        <taxon>Bacteria</taxon>
        <taxon>Pseudomonadati</taxon>
        <taxon>Spirochaetota</taxon>
        <taxon>Spirochaetia</taxon>
        <taxon>Winmispirales</taxon>
        <taxon>Winmispiraceae</taxon>
        <taxon>Rarispira</taxon>
    </lineage>
</organism>
<accession>A0ABU9UBG3</accession>
<dbReference type="Pfam" id="PF00591">
    <property type="entry name" value="Glycos_transf_3"/>
    <property type="match status" value="1"/>
</dbReference>
<evidence type="ECO:0000256" key="6">
    <source>
        <dbReference type="ARBA" id="ARBA00048550"/>
    </source>
</evidence>
<feature type="domain" description="Pyrimidine nucleoside phosphorylase C-terminal" evidence="7">
    <location>
        <begin position="347"/>
        <end position="421"/>
    </location>
</feature>
<evidence type="ECO:0000256" key="3">
    <source>
        <dbReference type="ARBA" id="ARBA00011892"/>
    </source>
</evidence>
<gene>
    <name evidence="8" type="ORF">WKV44_05590</name>
</gene>
<dbReference type="NCBIfam" id="NF004490">
    <property type="entry name" value="PRK05820.1"/>
    <property type="match status" value="1"/>
</dbReference>
<dbReference type="EMBL" id="JBCHKQ010000002">
    <property type="protein sequence ID" value="MEM5948008.1"/>
    <property type="molecule type" value="Genomic_DNA"/>
</dbReference>
<dbReference type="InterPro" id="IPR013102">
    <property type="entry name" value="PYNP_C"/>
</dbReference>
<evidence type="ECO:0000256" key="4">
    <source>
        <dbReference type="ARBA" id="ARBA00022676"/>
    </source>
</evidence>
<dbReference type="InterPro" id="IPR017872">
    <property type="entry name" value="Pyrmidine_PPase_CS"/>
</dbReference>
<evidence type="ECO:0000256" key="1">
    <source>
        <dbReference type="ARBA" id="ARBA00006915"/>
    </source>
</evidence>
<comment type="similarity">
    <text evidence="1">Belongs to the thymidine/pyrimidine-nucleoside phosphorylase family.</text>
</comment>
<dbReference type="InterPro" id="IPR018090">
    <property type="entry name" value="Pyrmidine_PPas_bac/euk"/>
</dbReference>
<dbReference type="SUPFAM" id="SSF54680">
    <property type="entry name" value="Pyrimidine nucleoside phosphorylase C-terminal domain"/>
    <property type="match status" value="1"/>
</dbReference>
<dbReference type="SMART" id="SM00941">
    <property type="entry name" value="PYNP_C"/>
    <property type="match status" value="1"/>
</dbReference>
<dbReference type="InterPro" id="IPR000053">
    <property type="entry name" value="Thymidine/pyrmidine_PPase"/>
</dbReference>
<dbReference type="InterPro" id="IPR036566">
    <property type="entry name" value="PYNP-like_C_sf"/>
</dbReference>
<protein>
    <recommendedName>
        <fullName evidence="3">thymidine phosphorylase</fullName>
        <ecNumber evidence="3">2.4.2.4</ecNumber>
    </recommendedName>
</protein>
<dbReference type="InterPro" id="IPR036320">
    <property type="entry name" value="Glycosyl_Trfase_fam3_N_dom_sf"/>
</dbReference>
<comment type="catalytic activity">
    <reaction evidence="6">
        <text>thymidine + phosphate = 2-deoxy-alpha-D-ribose 1-phosphate + thymine</text>
        <dbReference type="Rhea" id="RHEA:16037"/>
        <dbReference type="ChEBI" id="CHEBI:17748"/>
        <dbReference type="ChEBI" id="CHEBI:17821"/>
        <dbReference type="ChEBI" id="CHEBI:43474"/>
        <dbReference type="ChEBI" id="CHEBI:57259"/>
        <dbReference type="EC" id="2.4.2.4"/>
    </reaction>
</comment>
<dbReference type="Pfam" id="PF07831">
    <property type="entry name" value="PYNP_C"/>
    <property type="match status" value="1"/>
</dbReference>
<dbReference type="Gene3D" id="3.90.1170.30">
    <property type="entry name" value="Pyrimidine nucleoside phosphorylase-like, C-terminal domain"/>
    <property type="match status" value="1"/>
</dbReference>
<evidence type="ECO:0000256" key="2">
    <source>
        <dbReference type="ARBA" id="ARBA00011738"/>
    </source>
</evidence>
<evidence type="ECO:0000313" key="8">
    <source>
        <dbReference type="EMBL" id="MEM5948008.1"/>
    </source>
</evidence>
<dbReference type="Gene3D" id="1.20.970.10">
    <property type="entry name" value="Transferase, Pyrimidine Nucleoside Phosphorylase, Chain C"/>
    <property type="match status" value="1"/>
</dbReference>
<dbReference type="NCBIfam" id="TIGR02644">
    <property type="entry name" value="Y_phosphoryl"/>
    <property type="match status" value="1"/>
</dbReference>
<dbReference type="InterPro" id="IPR000312">
    <property type="entry name" value="Glycosyl_Trfase_fam3"/>
</dbReference>
<dbReference type="SUPFAM" id="SSF47648">
    <property type="entry name" value="Nucleoside phosphorylase/phosphoribosyltransferase N-terminal domain"/>
    <property type="match status" value="1"/>
</dbReference>
<dbReference type="PANTHER" id="PTHR10515:SF0">
    <property type="entry name" value="THYMIDINE PHOSPHORYLASE"/>
    <property type="match status" value="1"/>
</dbReference>
<evidence type="ECO:0000313" key="9">
    <source>
        <dbReference type="Proteomes" id="UP001466331"/>
    </source>
</evidence>
<dbReference type="InterPro" id="IPR035902">
    <property type="entry name" value="Nuc_phospho_transferase"/>
</dbReference>
<dbReference type="RefSeq" id="WP_420069454.1">
    <property type="nucleotide sequence ID" value="NZ_JBCHKQ010000002.1"/>
</dbReference>
<dbReference type="InterPro" id="IPR017459">
    <property type="entry name" value="Glycosyl_Trfase_fam3_N_dom"/>
</dbReference>
<dbReference type="EC" id="2.4.2.4" evidence="3"/>
<name>A0ABU9UBG3_9SPIR</name>
<dbReference type="PIRSF" id="PIRSF000478">
    <property type="entry name" value="TP_PyNP"/>
    <property type="match status" value="1"/>
</dbReference>
<evidence type="ECO:0000256" key="5">
    <source>
        <dbReference type="ARBA" id="ARBA00022679"/>
    </source>
</evidence>
<dbReference type="GO" id="GO:0009032">
    <property type="term" value="F:thymidine phosphorylase activity"/>
    <property type="evidence" value="ECO:0007669"/>
    <property type="project" value="UniProtKB-EC"/>
</dbReference>
<dbReference type="PROSITE" id="PS00647">
    <property type="entry name" value="THYMID_PHOSPHORYLASE"/>
    <property type="match status" value="1"/>
</dbReference>
<dbReference type="Proteomes" id="UP001466331">
    <property type="component" value="Unassembled WGS sequence"/>
</dbReference>
<evidence type="ECO:0000259" key="7">
    <source>
        <dbReference type="SMART" id="SM00941"/>
    </source>
</evidence>
<dbReference type="PANTHER" id="PTHR10515">
    <property type="entry name" value="THYMIDINE PHOSPHORYLASE"/>
    <property type="match status" value="1"/>
</dbReference>
<comment type="caution">
    <text evidence="8">The sequence shown here is derived from an EMBL/GenBank/DDBJ whole genome shotgun (WGS) entry which is preliminary data.</text>
</comment>
<proteinExistence type="inferred from homology"/>
<dbReference type="Pfam" id="PF02885">
    <property type="entry name" value="Glycos_trans_3N"/>
    <property type="match status" value="1"/>
</dbReference>
<comment type="subunit">
    <text evidence="2">Homodimer.</text>
</comment>
<sequence length="446" mass="47502">MSYRVVDIIAKKRDGGGLSPDEIEFLVSSYAKGEVPDYQMSAFLMAVFFRGMADEELAVFTRAMMESGRVLDFSHLGNALVDKHSTGGVGDKVSLVLAPAVAACGAFVPMMSGRALGHTGGTLDKLESIEGYRTALSVSEVERVLRECGFVMFGQSEDMVPADKRMYALRDVTATVESVPLITASIVSKKCAEGARGLVFDVKAGGGAFMTSVDDARRLASSLVAGVRGLGRRGVAVVSDMSQPLGRLVGNWLEVEESVMVLRGAGPQDVRELVCVLGGWMLVLAGLAGDADEGASMLAASLDDGSAYDRFCRNVELQGGDVSWVEERMGRYRAEVCREFRAEHDGVVVSVDARAVGMAGVALGVGRSRVEDSVLPDVGVECVRKRGERVSTGDVVMRVWGRSEEVLDEVTDKLRSAVVVDTEDGDNVTSYDSSSIVIEVIGADKA</sequence>
<keyword evidence="4 8" id="KW-0328">Glycosyltransferase</keyword>
<keyword evidence="5 8" id="KW-0808">Transferase</keyword>
<reference evidence="8 9" key="1">
    <citation type="submission" date="2024-03" db="EMBL/GenBank/DDBJ databases">
        <title>Ignisphaera cupida sp. nov., a hyperthermophilic hydrolytic archaeon from a hot spring of Kamchatka, and proposal of Ignisphaeraceae fam. nov.</title>
        <authorList>
            <person name="Podosokorskaya O.A."/>
            <person name="Elcheninov A.G."/>
            <person name="Maltseva A.I."/>
            <person name="Zayulina K.S."/>
            <person name="Novikov A."/>
            <person name="Merkel A.Y."/>
        </authorList>
    </citation>
    <scope>NUCLEOTIDE SEQUENCE [LARGE SCALE GENOMIC DNA]</scope>
    <source>
        <strain evidence="8 9">38H-sp</strain>
    </source>
</reference>
<keyword evidence="9" id="KW-1185">Reference proteome</keyword>